<dbReference type="AlphaFoldDB" id="A0A0L6UK25"/>
<feature type="non-terminal residue" evidence="1">
    <location>
        <position position="102"/>
    </location>
</feature>
<accession>A0A0L6UK25</accession>
<comment type="caution">
    <text evidence="1">The sequence shown here is derived from an EMBL/GenBank/DDBJ whole genome shotgun (WGS) entry which is preliminary data.</text>
</comment>
<gene>
    <name evidence="1" type="ORF">VP01_5364g1</name>
</gene>
<proteinExistence type="predicted"/>
<name>A0A0L6UK25_9BASI</name>
<dbReference type="Proteomes" id="UP000037035">
    <property type="component" value="Unassembled WGS sequence"/>
</dbReference>
<evidence type="ECO:0000313" key="1">
    <source>
        <dbReference type="EMBL" id="KNZ48853.1"/>
    </source>
</evidence>
<evidence type="ECO:0000313" key="2">
    <source>
        <dbReference type="Proteomes" id="UP000037035"/>
    </source>
</evidence>
<reference evidence="1 2" key="1">
    <citation type="submission" date="2015-08" db="EMBL/GenBank/DDBJ databases">
        <title>Next Generation Sequencing and Analysis of the Genome of Puccinia sorghi L Schw, the Causal Agent of Maize Common Rust.</title>
        <authorList>
            <person name="Rochi L."/>
            <person name="Burguener G."/>
            <person name="Darino M."/>
            <person name="Turjanski A."/>
            <person name="Kreff E."/>
            <person name="Dieguez M.J."/>
            <person name="Sacco F."/>
        </authorList>
    </citation>
    <scope>NUCLEOTIDE SEQUENCE [LARGE SCALE GENOMIC DNA]</scope>
    <source>
        <strain evidence="1 2">RO10H11247</strain>
    </source>
</reference>
<dbReference type="EMBL" id="LAVV01010569">
    <property type="protein sequence ID" value="KNZ48853.1"/>
    <property type="molecule type" value="Genomic_DNA"/>
</dbReference>
<keyword evidence="2" id="KW-1185">Reference proteome</keyword>
<organism evidence="1 2">
    <name type="scientific">Puccinia sorghi</name>
    <dbReference type="NCBI Taxonomy" id="27349"/>
    <lineage>
        <taxon>Eukaryota</taxon>
        <taxon>Fungi</taxon>
        <taxon>Dikarya</taxon>
        <taxon>Basidiomycota</taxon>
        <taxon>Pucciniomycotina</taxon>
        <taxon>Pucciniomycetes</taxon>
        <taxon>Pucciniales</taxon>
        <taxon>Pucciniaceae</taxon>
        <taxon>Puccinia</taxon>
    </lineage>
</organism>
<dbReference type="VEuPathDB" id="FungiDB:VP01_5364g1"/>
<dbReference type="STRING" id="27349.A0A0L6UK25"/>
<sequence>MAASDPIIFVVLQFLGKNKSDHQTIAKMLHHLDNNWIRENVEDWNDLITSSKYENPRGSILSENMGLSKALTTLMFILAIIPSALNACYQLGNSKMISAATP</sequence>
<protein>
    <submittedName>
        <fullName evidence="1">Uncharacterized protein</fullName>
    </submittedName>
</protein>